<keyword evidence="2" id="KW-0813">Transport</keyword>
<dbReference type="Pfam" id="PF07690">
    <property type="entry name" value="MFS_1"/>
    <property type="match status" value="1"/>
</dbReference>
<feature type="transmembrane region" description="Helical" evidence="6">
    <location>
        <begin position="271"/>
        <end position="288"/>
    </location>
</feature>
<comment type="caution">
    <text evidence="8">The sequence shown here is derived from an EMBL/GenBank/DDBJ whole genome shotgun (WGS) entry which is preliminary data.</text>
</comment>
<dbReference type="Proteomes" id="UP000645257">
    <property type="component" value="Unassembled WGS sequence"/>
</dbReference>
<dbReference type="PANTHER" id="PTHR12778">
    <property type="entry name" value="SOLUTE CARRIER FAMILY 33 ACETYL-COA TRANSPORTER -RELATED"/>
    <property type="match status" value="1"/>
</dbReference>
<evidence type="ECO:0000256" key="5">
    <source>
        <dbReference type="ARBA" id="ARBA00023136"/>
    </source>
</evidence>
<dbReference type="AlphaFoldDB" id="A0A918P3V7"/>
<feature type="transmembrane region" description="Helical" evidence="6">
    <location>
        <begin position="295"/>
        <end position="315"/>
    </location>
</feature>
<dbReference type="PROSITE" id="PS50850">
    <property type="entry name" value="MFS"/>
    <property type="match status" value="1"/>
</dbReference>
<feature type="transmembrane region" description="Helical" evidence="6">
    <location>
        <begin position="85"/>
        <end position="104"/>
    </location>
</feature>
<organism evidence="8 9">
    <name type="scientific">Paludibacterium paludis</name>
    <dbReference type="NCBI Taxonomy" id="1225769"/>
    <lineage>
        <taxon>Bacteria</taxon>
        <taxon>Pseudomonadati</taxon>
        <taxon>Pseudomonadota</taxon>
        <taxon>Betaproteobacteria</taxon>
        <taxon>Neisseriales</taxon>
        <taxon>Chromobacteriaceae</taxon>
        <taxon>Paludibacterium</taxon>
    </lineage>
</organism>
<keyword evidence="5 6" id="KW-0472">Membrane</keyword>
<dbReference type="InterPro" id="IPR020846">
    <property type="entry name" value="MFS_dom"/>
</dbReference>
<feature type="transmembrane region" description="Helical" evidence="6">
    <location>
        <begin position="327"/>
        <end position="352"/>
    </location>
</feature>
<keyword evidence="3 6" id="KW-0812">Transmembrane</keyword>
<feature type="domain" description="Major facilitator superfamily (MFS) profile" evidence="7">
    <location>
        <begin position="228"/>
        <end position="421"/>
    </location>
</feature>
<dbReference type="InterPro" id="IPR036259">
    <property type="entry name" value="MFS_trans_sf"/>
</dbReference>
<evidence type="ECO:0000256" key="3">
    <source>
        <dbReference type="ARBA" id="ARBA00022692"/>
    </source>
</evidence>
<evidence type="ECO:0000256" key="1">
    <source>
        <dbReference type="ARBA" id="ARBA00004141"/>
    </source>
</evidence>
<dbReference type="Gene3D" id="1.20.1250.20">
    <property type="entry name" value="MFS general substrate transporter like domains"/>
    <property type="match status" value="1"/>
</dbReference>
<dbReference type="CDD" id="cd17486">
    <property type="entry name" value="MFS_AmpG_like"/>
    <property type="match status" value="1"/>
</dbReference>
<dbReference type="RefSeq" id="WP_189533865.1">
    <property type="nucleotide sequence ID" value="NZ_BMYX01000010.1"/>
</dbReference>
<gene>
    <name evidence="8" type="ORF">GCM10011289_20030</name>
</gene>
<dbReference type="NCBIfam" id="TIGR00901">
    <property type="entry name" value="2A0125"/>
    <property type="match status" value="1"/>
</dbReference>
<name>A0A918P3V7_9NEIS</name>
<accession>A0A918P3V7</accession>
<evidence type="ECO:0000256" key="4">
    <source>
        <dbReference type="ARBA" id="ARBA00022989"/>
    </source>
</evidence>
<evidence type="ECO:0000256" key="6">
    <source>
        <dbReference type="SAM" id="Phobius"/>
    </source>
</evidence>
<dbReference type="PANTHER" id="PTHR12778:SF10">
    <property type="entry name" value="MAJOR FACILITATOR SUPERFAMILY DOMAIN-CONTAINING PROTEIN 3"/>
    <property type="match status" value="1"/>
</dbReference>
<comment type="subcellular location">
    <subcellularLocation>
        <location evidence="1">Membrane</location>
        <topology evidence="1">Multi-pass membrane protein</topology>
    </subcellularLocation>
</comment>
<keyword evidence="9" id="KW-1185">Reference proteome</keyword>
<evidence type="ECO:0000313" key="9">
    <source>
        <dbReference type="Proteomes" id="UP000645257"/>
    </source>
</evidence>
<dbReference type="SUPFAM" id="SSF103473">
    <property type="entry name" value="MFS general substrate transporter"/>
    <property type="match status" value="1"/>
</dbReference>
<proteinExistence type="predicted"/>
<protein>
    <submittedName>
        <fullName evidence="8">AmpG family muropeptide MFS transporter</fullName>
    </submittedName>
</protein>
<feature type="transmembrane region" description="Helical" evidence="6">
    <location>
        <begin position="390"/>
        <end position="411"/>
    </location>
</feature>
<dbReference type="EMBL" id="BMYX01000010">
    <property type="protein sequence ID" value="GGY16688.1"/>
    <property type="molecule type" value="Genomic_DNA"/>
</dbReference>
<feature type="transmembrane region" description="Helical" evidence="6">
    <location>
        <begin position="228"/>
        <end position="251"/>
    </location>
</feature>
<evidence type="ECO:0000259" key="7">
    <source>
        <dbReference type="PROSITE" id="PS50850"/>
    </source>
</evidence>
<keyword evidence="4 6" id="KW-1133">Transmembrane helix</keyword>
<feature type="transmembrane region" description="Helical" evidence="6">
    <location>
        <begin position="175"/>
        <end position="197"/>
    </location>
</feature>
<feature type="transmembrane region" description="Helical" evidence="6">
    <location>
        <begin position="110"/>
        <end position="131"/>
    </location>
</feature>
<dbReference type="InterPro" id="IPR004752">
    <property type="entry name" value="AmpG_permease/AT-1"/>
</dbReference>
<reference evidence="8" key="2">
    <citation type="submission" date="2020-09" db="EMBL/GenBank/DDBJ databases">
        <authorList>
            <person name="Sun Q."/>
            <person name="Kim S."/>
        </authorList>
    </citation>
    <scope>NUCLEOTIDE SEQUENCE</scope>
    <source>
        <strain evidence="8">KCTC 32182</strain>
    </source>
</reference>
<feature type="transmembrane region" description="Helical" evidence="6">
    <location>
        <begin position="359"/>
        <end position="378"/>
    </location>
</feature>
<dbReference type="GO" id="GO:0022857">
    <property type="term" value="F:transmembrane transporter activity"/>
    <property type="evidence" value="ECO:0007669"/>
    <property type="project" value="InterPro"/>
</dbReference>
<dbReference type="GO" id="GO:0016020">
    <property type="term" value="C:membrane"/>
    <property type="evidence" value="ECO:0007669"/>
    <property type="project" value="UniProtKB-SubCell"/>
</dbReference>
<evidence type="ECO:0000313" key="8">
    <source>
        <dbReference type="EMBL" id="GGY16688.1"/>
    </source>
</evidence>
<sequence>MIQHAANWRQTLLSRRMIICLFTGFSSGLPLFLLINLVPAWLRSEGVDLKTIGLFTLIQFPYTWKFLWSPLMDRFSLPWLGRRRGWMLVSQLALLASIGLFGLFRPASDLPWIAAMAFFVSFFSASQDIVLDAYRRELLDDEQLGLGTSLHVNAYRLASLVPGSLALVLSDHLAWSSVFLVTALFMLPGIVLTLVVAEPARTALRPHTLREAVVDPFLEFFRRNGRSAALLVLAFIFLYKLGDSMATSLATPFYMDMGFSKSQIGLVAKNASLWPSVIGGLLGGVWMIRLGINRALWLFGVVQVVSIIGFALLAAAGPFSAIGGWELAKLAVVIGFEALGVGLGSSAFVAFIARSTHPAYTATQFALFSSLAMVPRTVANSMTGFLVERFGWFGFFLLCTLLALPGMALLCKVAPYRGDDS</sequence>
<reference evidence="8" key="1">
    <citation type="journal article" date="2014" name="Int. J. Syst. Evol. Microbiol.">
        <title>Complete genome sequence of Corynebacterium casei LMG S-19264T (=DSM 44701T), isolated from a smear-ripened cheese.</title>
        <authorList>
            <consortium name="US DOE Joint Genome Institute (JGI-PGF)"/>
            <person name="Walter F."/>
            <person name="Albersmeier A."/>
            <person name="Kalinowski J."/>
            <person name="Ruckert C."/>
        </authorList>
    </citation>
    <scope>NUCLEOTIDE SEQUENCE</scope>
    <source>
        <strain evidence="8">KCTC 32182</strain>
    </source>
</reference>
<evidence type="ECO:0000256" key="2">
    <source>
        <dbReference type="ARBA" id="ARBA00022448"/>
    </source>
</evidence>
<dbReference type="InterPro" id="IPR011701">
    <property type="entry name" value="MFS"/>
</dbReference>
<feature type="transmembrane region" description="Helical" evidence="6">
    <location>
        <begin position="18"/>
        <end position="41"/>
    </location>
</feature>